<dbReference type="PANTHER" id="PTHR33392:SF6">
    <property type="entry name" value="POLYISOPRENYL-TEICHOIC ACID--PEPTIDOGLYCAN TEICHOIC ACID TRANSFERASE TAGU"/>
    <property type="match status" value="1"/>
</dbReference>
<dbReference type="InterPro" id="IPR027381">
    <property type="entry name" value="LytR/CpsA/Psr_C"/>
</dbReference>
<evidence type="ECO:0000256" key="2">
    <source>
        <dbReference type="SAM" id="Phobius"/>
    </source>
</evidence>
<proteinExistence type="predicted"/>
<reference evidence="4 5" key="1">
    <citation type="submission" date="2024-09" db="EMBL/GenBank/DDBJ databases">
        <authorList>
            <person name="Lee S.D."/>
        </authorList>
    </citation>
    <scope>NUCLEOTIDE SEQUENCE [LARGE SCALE GENOMIC DNA]</scope>
    <source>
        <strain evidence="4 5">N1-3</strain>
    </source>
</reference>
<feature type="compositionally biased region" description="Pro residues" evidence="1">
    <location>
        <begin position="130"/>
        <end position="142"/>
    </location>
</feature>
<feature type="domain" description="LytR/CpsA/Psr regulator C-terminal" evidence="3">
    <location>
        <begin position="471"/>
        <end position="558"/>
    </location>
</feature>
<sequence length="560" mass="58112">MTGTADGRQPQQQEYDEWGRPLPPAAPYGEVPQQYGYQQQAPYGYDDYGRPLQQPQPPQQQQYYAEPGYEYPQQQPYQEPYQEPQYGQQPYQDPAQYYYPIPEQQAPPVYAAPPAPEPVLRVPAQAPAPEAAPAPAAAPGPGQPGYGTEQFTFVDDAEESADVIDWMKFSETRGERRDERRKRLRNRFLAGLVALVLIAGGTAGYLWAKGSLFASSKGAVAASTKRTVVAVHLHDLNKNIYTALLVSNPGSGTGATVLVPGALGVPTEGGGAPVPLGATSGSPGSADAQGNAATREGLNTLLGADITATWGLYTPFLQKLVDAVAPDGLTLDANTTITVSGKALVKPGRAALHGDAVIAYATYQAKGESPSAQLSRFGQVLQALVTAMPQDPSTAASDITQMGAVPDPSLPDSTLGALLAALSKDAKAGKYSTDTLAVKGDGTLGPGAGDLVKRLLGGQVSDSGDTATVARVAVKDATGSSNGANLAAADVVNGGFTLVPGTAKASSTQAVSTVAYTDDARAADAKQVAQDLGLPASAVRKVTTDQSVDVMVVLGKDFKG</sequence>
<dbReference type="EMBL" id="JBHEZY010000001">
    <property type="protein sequence ID" value="MFC1429518.1"/>
    <property type="molecule type" value="Genomic_DNA"/>
</dbReference>
<accession>A0ABV6WU09</accession>
<dbReference type="RefSeq" id="WP_380548159.1">
    <property type="nucleotide sequence ID" value="NZ_JBHEZY010000001.1"/>
</dbReference>
<feature type="compositionally biased region" description="Polar residues" evidence="1">
    <location>
        <begin position="1"/>
        <end position="13"/>
    </location>
</feature>
<feature type="transmembrane region" description="Helical" evidence="2">
    <location>
        <begin position="188"/>
        <end position="208"/>
    </location>
</feature>
<feature type="region of interest" description="Disordered" evidence="1">
    <location>
        <begin position="126"/>
        <end position="146"/>
    </location>
</feature>
<comment type="caution">
    <text evidence="4">The sequence shown here is derived from an EMBL/GenBank/DDBJ whole genome shotgun (WGS) entry which is preliminary data.</text>
</comment>
<name>A0ABV6WU09_9ACTN</name>
<dbReference type="InterPro" id="IPR050922">
    <property type="entry name" value="LytR/CpsA/Psr_CW_biosynth"/>
</dbReference>
<keyword evidence="2" id="KW-0812">Transmembrane</keyword>
<evidence type="ECO:0000259" key="3">
    <source>
        <dbReference type="Pfam" id="PF13399"/>
    </source>
</evidence>
<organism evidence="4 5">
    <name type="scientific">Streptacidiphilus alkalitolerans</name>
    <dbReference type="NCBI Taxonomy" id="3342712"/>
    <lineage>
        <taxon>Bacteria</taxon>
        <taxon>Bacillati</taxon>
        <taxon>Actinomycetota</taxon>
        <taxon>Actinomycetes</taxon>
        <taxon>Kitasatosporales</taxon>
        <taxon>Streptomycetaceae</taxon>
        <taxon>Streptacidiphilus</taxon>
    </lineage>
</organism>
<dbReference type="Gene3D" id="3.40.630.190">
    <property type="entry name" value="LCP protein"/>
    <property type="match status" value="1"/>
</dbReference>
<dbReference type="PANTHER" id="PTHR33392">
    <property type="entry name" value="POLYISOPRENYL-TEICHOIC ACID--PEPTIDOGLYCAN TEICHOIC ACID TRANSFERASE TAGU"/>
    <property type="match status" value="1"/>
</dbReference>
<gene>
    <name evidence="4" type="ORF">ACEZDB_02455</name>
</gene>
<dbReference type="Pfam" id="PF13399">
    <property type="entry name" value="LytR_C"/>
    <property type="match status" value="1"/>
</dbReference>
<protein>
    <submittedName>
        <fullName evidence="4">LytR C-terminal domain-containing protein</fullName>
    </submittedName>
</protein>
<feature type="compositionally biased region" description="Low complexity" evidence="1">
    <location>
        <begin position="59"/>
        <end position="94"/>
    </location>
</feature>
<evidence type="ECO:0000256" key="1">
    <source>
        <dbReference type="SAM" id="MobiDB-lite"/>
    </source>
</evidence>
<feature type="region of interest" description="Disordered" evidence="1">
    <location>
        <begin position="1"/>
        <end position="94"/>
    </location>
</feature>
<feature type="compositionally biased region" description="Low complexity" evidence="1">
    <location>
        <begin position="32"/>
        <end position="46"/>
    </location>
</feature>
<dbReference type="Proteomes" id="UP001592530">
    <property type="component" value="Unassembled WGS sequence"/>
</dbReference>
<evidence type="ECO:0000313" key="5">
    <source>
        <dbReference type="Proteomes" id="UP001592530"/>
    </source>
</evidence>
<keyword evidence="2" id="KW-0472">Membrane</keyword>
<keyword evidence="2" id="KW-1133">Transmembrane helix</keyword>
<evidence type="ECO:0000313" key="4">
    <source>
        <dbReference type="EMBL" id="MFC1429518.1"/>
    </source>
</evidence>